<organism evidence="3 4">
    <name type="scientific">Mangrovihabitans endophyticus</name>
    <dbReference type="NCBI Taxonomy" id="1751298"/>
    <lineage>
        <taxon>Bacteria</taxon>
        <taxon>Bacillati</taxon>
        <taxon>Actinomycetota</taxon>
        <taxon>Actinomycetes</taxon>
        <taxon>Micromonosporales</taxon>
        <taxon>Micromonosporaceae</taxon>
        <taxon>Mangrovihabitans</taxon>
    </lineage>
</organism>
<proteinExistence type="predicted"/>
<feature type="compositionally biased region" description="Pro residues" evidence="1">
    <location>
        <begin position="468"/>
        <end position="491"/>
    </location>
</feature>
<dbReference type="Proteomes" id="UP000656042">
    <property type="component" value="Unassembled WGS sequence"/>
</dbReference>
<feature type="transmembrane region" description="Helical" evidence="2">
    <location>
        <begin position="166"/>
        <end position="185"/>
    </location>
</feature>
<feature type="compositionally biased region" description="Low complexity" evidence="1">
    <location>
        <begin position="562"/>
        <end position="585"/>
    </location>
</feature>
<feature type="region of interest" description="Disordered" evidence="1">
    <location>
        <begin position="306"/>
        <end position="607"/>
    </location>
</feature>
<reference evidence="3" key="2">
    <citation type="submission" date="2020-09" db="EMBL/GenBank/DDBJ databases">
        <authorList>
            <person name="Sun Q."/>
            <person name="Zhou Y."/>
        </authorList>
    </citation>
    <scope>NUCLEOTIDE SEQUENCE</scope>
    <source>
        <strain evidence="3">CGMCC 4.7299</strain>
    </source>
</reference>
<feature type="transmembrane region" description="Helical" evidence="2">
    <location>
        <begin position="67"/>
        <end position="89"/>
    </location>
</feature>
<feature type="transmembrane region" description="Helical" evidence="2">
    <location>
        <begin position="244"/>
        <end position="265"/>
    </location>
</feature>
<feature type="compositionally biased region" description="Pro residues" evidence="1">
    <location>
        <begin position="312"/>
        <end position="322"/>
    </location>
</feature>
<evidence type="ECO:0000313" key="3">
    <source>
        <dbReference type="EMBL" id="GGK94659.1"/>
    </source>
</evidence>
<feature type="transmembrane region" description="Helical" evidence="2">
    <location>
        <begin position="219"/>
        <end position="237"/>
    </location>
</feature>
<dbReference type="EMBL" id="BMMX01000012">
    <property type="protein sequence ID" value="GGK94659.1"/>
    <property type="molecule type" value="Genomic_DNA"/>
</dbReference>
<reference evidence="3" key="1">
    <citation type="journal article" date="2014" name="Int. J. Syst. Evol. Microbiol.">
        <title>Complete genome sequence of Corynebacterium casei LMG S-19264T (=DSM 44701T), isolated from a smear-ripened cheese.</title>
        <authorList>
            <consortium name="US DOE Joint Genome Institute (JGI-PGF)"/>
            <person name="Walter F."/>
            <person name="Albersmeier A."/>
            <person name="Kalinowski J."/>
            <person name="Ruckert C."/>
        </authorList>
    </citation>
    <scope>NUCLEOTIDE SEQUENCE</scope>
    <source>
        <strain evidence="3">CGMCC 4.7299</strain>
    </source>
</reference>
<protein>
    <submittedName>
        <fullName evidence="3">Uncharacterized protein</fullName>
    </submittedName>
</protein>
<feature type="transmembrane region" description="Helical" evidence="2">
    <location>
        <begin position="277"/>
        <end position="299"/>
    </location>
</feature>
<keyword evidence="2" id="KW-0472">Membrane</keyword>
<dbReference type="AlphaFoldDB" id="A0A8J3C0V8"/>
<evidence type="ECO:0000313" key="4">
    <source>
        <dbReference type="Proteomes" id="UP000656042"/>
    </source>
</evidence>
<keyword evidence="4" id="KW-1185">Reference proteome</keyword>
<accession>A0A8J3C0V8</accession>
<feature type="compositionally biased region" description="Low complexity" evidence="1">
    <location>
        <begin position="350"/>
        <end position="361"/>
    </location>
</feature>
<comment type="caution">
    <text evidence="3">The sequence shown here is derived from an EMBL/GenBank/DDBJ whole genome shotgun (WGS) entry which is preliminary data.</text>
</comment>
<feature type="compositionally biased region" description="Low complexity" evidence="1">
    <location>
        <begin position="414"/>
        <end position="439"/>
    </location>
</feature>
<feature type="transmembrane region" description="Helical" evidence="2">
    <location>
        <begin position="101"/>
        <end position="125"/>
    </location>
</feature>
<evidence type="ECO:0000256" key="2">
    <source>
        <dbReference type="SAM" id="Phobius"/>
    </source>
</evidence>
<feature type="compositionally biased region" description="Low complexity" evidence="1">
    <location>
        <begin position="546"/>
        <end position="555"/>
    </location>
</feature>
<feature type="compositionally biased region" description="Basic and acidic residues" evidence="1">
    <location>
        <begin position="592"/>
        <end position="601"/>
    </location>
</feature>
<sequence length="607" mass="60904">MVSSDAATNSQASSPTATVPGMAGKGWTAQAAVAAGAAAGTGAAQLGLGYGLGVVQWPAIATADDSMWLGSLGWATWIAASATVFGSVIASRMRRERPSGLWRLALALAGAIGALITVALIALPARYAVPTETFSPQIIAGAYAILGVLMGLVVAYWAVVSRPVAANLMTTAGWLWGLATAAVVIELSTHRDSATYLTSWQFADDGRARLGSISLPSGLLTLLAAMLVGMIAAWPAVRRRELGLGTASSGAVGPLLVAVAFLGLSPRLTGTLGPLESAYLVAPYAVLAGLAGSALMVALGRQAAAREARPRNQPPSTPPQQAPPAAAREVPPRKAQRGKKETRPQEGEPTARGAAAPAGTPADDRPVTGTGRSETAGTGTDDAADQAPTATAAPADGKKPSRLSFRRAGKADPSKASSGKAAPSKAAPSKQAPRQAPAAEADRPTPPAARPVPTGSARPAERDGVPTPAVPRPIQPPPVAPEPVAPPPVAPKPATAPGFASPEPASGSRSGEDPARPEPTPSRGTVAPPPASPPIARINPPRESEDASATASDSPSGGGRGSARNGSPASAGSRGAGSRSGATTGRGRRKTRREEGTRTDEAVGSEE</sequence>
<evidence type="ECO:0000256" key="1">
    <source>
        <dbReference type="SAM" id="MobiDB-lite"/>
    </source>
</evidence>
<keyword evidence="2" id="KW-1133">Transmembrane helix</keyword>
<feature type="compositionally biased region" description="Low complexity" evidence="1">
    <location>
        <begin position="375"/>
        <end position="395"/>
    </location>
</feature>
<gene>
    <name evidence="3" type="ORF">GCM10012284_30880</name>
</gene>
<keyword evidence="2" id="KW-0812">Transmembrane</keyword>
<name>A0A8J3C0V8_9ACTN</name>
<feature type="transmembrane region" description="Helical" evidence="2">
    <location>
        <begin position="137"/>
        <end position="159"/>
    </location>
</feature>